<comment type="caution">
    <text evidence="1">The sequence shown here is derived from an EMBL/GenBank/DDBJ whole genome shotgun (WGS) entry which is preliminary data.</text>
</comment>
<organism evidence="1 2">
    <name type="scientific">Spirosoma terrae</name>
    <dbReference type="NCBI Taxonomy" id="1968276"/>
    <lineage>
        <taxon>Bacteria</taxon>
        <taxon>Pseudomonadati</taxon>
        <taxon>Bacteroidota</taxon>
        <taxon>Cytophagia</taxon>
        <taxon>Cytophagales</taxon>
        <taxon>Cytophagaceae</taxon>
        <taxon>Spirosoma</taxon>
    </lineage>
</organism>
<gene>
    <name evidence="1" type="ORF">GK108_22280</name>
</gene>
<evidence type="ECO:0000313" key="1">
    <source>
        <dbReference type="EMBL" id="NDU97628.1"/>
    </source>
</evidence>
<reference evidence="1 2" key="1">
    <citation type="submission" date="2020-02" db="EMBL/GenBank/DDBJ databases">
        <title>Draft genome sequence of two Spirosoma agri KCTC 52727 and Spirosoma terrae KCTC 52035.</title>
        <authorList>
            <person name="Rojas J."/>
            <person name="Ambika Manirajan B."/>
            <person name="Suarez C."/>
            <person name="Ratering S."/>
            <person name="Schnell S."/>
        </authorList>
    </citation>
    <scope>NUCLEOTIDE SEQUENCE [LARGE SCALE GENOMIC DNA]</scope>
    <source>
        <strain evidence="1 2">KCTC 52035</strain>
    </source>
</reference>
<sequence length="131" mass="15367">MALFLALYNVEDDFTIRMTNYKPVYRESDHELVGFVGKLPTDQWQTFTVFNYPLQEYATEQQAISALRATGLQILAEKWSFFDPELTDWYSCVIVEASPEKIRYKIVDWGHPNLEQEGVIQKPVPENFRLQ</sequence>
<name>A0A6L9LGF7_9BACT</name>
<dbReference type="Proteomes" id="UP000474175">
    <property type="component" value="Unassembled WGS sequence"/>
</dbReference>
<evidence type="ECO:0000313" key="2">
    <source>
        <dbReference type="Proteomes" id="UP000474175"/>
    </source>
</evidence>
<dbReference type="AlphaFoldDB" id="A0A6L9LGF7"/>
<accession>A0A6L9LGF7</accession>
<dbReference type="RefSeq" id="WP_163953278.1">
    <property type="nucleotide sequence ID" value="NZ_JAAFZH010000012.1"/>
</dbReference>
<protein>
    <submittedName>
        <fullName evidence="1">Uncharacterized protein</fullName>
    </submittedName>
</protein>
<keyword evidence="2" id="KW-1185">Reference proteome</keyword>
<dbReference type="EMBL" id="JAAFZH010000012">
    <property type="protein sequence ID" value="NDU97628.1"/>
    <property type="molecule type" value="Genomic_DNA"/>
</dbReference>
<proteinExistence type="predicted"/>